<evidence type="ECO:0000313" key="1">
    <source>
        <dbReference type="EMBL" id="OMJ73713.1"/>
    </source>
</evidence>
<accession>A0A1R2BA91</accession>
<protein>
    <submittedName>
        <fullName evidence="1">Uncharacterized protein</fullName>
    </submittedName>
</protein>
<proteinExistence type="predicted"/>
<gene>
    <name evidence="1" type="ORF">SteCoe_27557</name>
</gene>
<evidence type="ECO:0000313" key="2">
    <source>
        <dbReference type="Proteomes" id="UP000187209"/>
    </source>
</evidence>
<dbReference type="Proteomes" id="UP000187209">
    <property type="component" value="Unassembled WGS sequence"/>
</dbReference>
<reference evidence="1 2" key="1">
    <citation type="submission" date="2016-11" db="EMBL/GenBank/DDBJ databases">
        <title>The macronuclear genome of Stentor coeruleus: a giant cell with tiny introns.</title>
        <authorList>
            <person name="Slabodnick M."/>
            <person name="Ruby J.G."/>
            <person name="Reiff S.B."/>
            <person name="Swart E.C."/>
            <person name="Gosai S."/>
            <person name="Prabakaran S."/>
            <person name="Witkowska E."/>
            <person name="Larue G.E."/>
            <person name="Fisher S."/>
            <person name="Freeman R.M."/>
            <person name="Gunawardena J."/>
            <person name="Chu W."/>
            <person name="Stover N.A."/>
            <person name="Gregory B.D."/>
            <person name="Nowacki M."/>
            <person name="Derisi J."/>
            <person name="Roy S.W."/>
            <person name="Marshall W.F."/>
            <person name="Sood P."/>
        </authorList>
    </citation>
    <scope>NUCLEOTIDE SEQUENCE [LARGE SCALE GENOMIC DNA]</scope>
    <source>
        <strain evidence="1">WM001</strain>
    </source>
</reference>
<dbReference type="EMBL" id="MPUH01000802">
    <property type="protein sequence ID" value="OMJ73713.1"/>
    <property type="molecule type" value="Genomic_DNA"/>
</dbReference>
<comment type="caution">
    <text evidence="1">The sequence shown here is derived from an EMBL/GenBank/DDBJ whole genome shotgun (WGS) entry which is preliminary data.</text>
</comment>
<keyword evidence="2" id="KW-1185">Reference proteome</keyword>
<name>A0A1R2BA91_9CILI</name>
<organism evidence="1 2">
    <name type="scientific">Stentor coeruleus</name>
    <dbReference type="NCBI Taxonomy" id="5963"/>
    <lineage>
        <taxon>Eukaryota</taxon>
        <taxon>Sar</taxon>
        <taxon>Alveolata</taxon>
        <taxon>Ciliophora</taxon>
        <taxon>Postciliodesmatophora</taxon>
        <taxon>Heterotrichea</taxon>
        <taxon>Heterotrichida</taxon>
        <taxon>Stentoridae</taxon>
        <taxon>Stentor</taxon>
    </lineage>
</organism>
<dbReference type="AlphaFoldDB" id="A0A1R2BA91"/>
<sequence length="69" mass="7884">MDTAESDVFDFSDLPHNLLDKRFSPLKQDTANSNRGSSFDIEECLNHMNSISNVNPRFAVEIDFLSLNY</sequence>